<evidence type="ECO:0000313" key="10">
    <source>
        <dbReference type="EMBL" id="SIS57367.1"/>
    </source>
</evidence>
<keyword evidence="2 6" id="KW-0378">Hydrolase</keyword>
<dbReference type="InterPro" id="IPR027417">
    <property type="entry name" value="P-loop_NTPase"/>
</dbReference>
<dbReference type="InterPro" id="IPR011545">
    <property type="entry name" value="DEAD/DEAH_box_helicase_dom"/>
</dbReference>
<dbReference type="CDD" id="cd12252">
    <property type="entry name" value="RRM_DbpA"/>
    <property type="match status" value="1"/>
</dbReference>
<evidence type="ECO:0000259" key="8">
    <source>
        <dbReference type="PROSITE" id="PS51192"/>
    </source>
</evidence>
<dbReference type="InterPro" id="IPR050079">
    <property type="entry name" value="DEAD_box_RNA_helicase"/>
</dbReference>
<evidence type="ECO:0000256" key="4">
    <source>
        <dbReference type="ARBA" id="ARBA00022840"/>
    </source>
</evidence>
<dbReference type="OrthoDB" id="9805696at2"/>
<dbReference type="Proteomes" id="UP000186098">
    <property type="component" value="Unassembled WGS sequence"/>
</dbReference>
<feature type="compositionally biased region" description="Low complexity" evidence="7">
    <location>
        <begin position="607"/>
        <end position="623"/>
    </location>
</feature>
<feature type="compositionally biased region" description="Low complexity" evidence="7">
    <location>
        <begin position="528"/>
        <end position="544"/>
    </location>
</feature>
<sequence>MNPTLSAALSERGYDTLTEVQEAVTAPEVQGRDLLVSAQTGSGKTVGFGLAIAPDLLGEAERLGLAAAPLALVVAPTRELALQVARELGWLYGQAGGRVVTCVGGMDMRDERRALERGAHIVVGTPGRLCDHLRRGSLETDALRAVVLDEADEMLDLGFREDLEMILSAAPAERRTLLFSATVSPVIARLAEQFQRDALRVSTKGSARQHTDISYQVLWVAPHDSEHAIINLLRYHDAENAIVFANTRASVTHLAARLANRGLSVVALSGELNQAARSHALQAMRDGRARVCVATDVAARGIDLPGLDLVVHAELPLNTEALLHRSGRTGRAGRKGISALIVPTKLTKKAERLLKFAKIEAEWTQPPSAEAIRARDEARLLEDPLWSKAAEADEAAFAARLLAQRSPEEIATACLRLFRAGLSAPEELSPPDEKPGPRPARADFGPSRWFALSVGRRENAEPRWILPLLCRGANLDKSDIGAIRVQPSETYVQIAEGAAAGLAARIGAARTLEEGIDIRPMDGAPDLAPARKAAPGSAPRRAGPPAGPRPRRSEAEETAAPRAPRNEGPRNEGLRKEGKPHWKKPAPKAGRAPWVDDDAPARKPRAAKPGAPKPRAAASADPGAKPRKPRSPKKPPPGAR</sequence>
<dbReference type="RefSeq" id="WP_076363456.1">
    <property type="nucleotide sequence ID" value="NZ_FTOM01000001.1"/>
</dbReference>
<evidence type="ECO:0000256" key="6">
    <source>
        <dbReference type="RuleBase" id="RU000492"/>
    </source>
</evidence>
<protein>
    <submittedName>
        <fullName evidence="10">ATP-dependent RNA helicase DeaD</fullName>
    </submittedName>
</protein>
<dbReference type="PROSITE" id="PS51192">
    <property type="entry name" value="HELICASE_ATP_BIND_1"/>
    <property type="match status" value="1"/>
</dbReference>
<evidence type="ECO:0000256" key="7">
    <source>
        <dbReference type="SAM" id="MobiDB-lite"/>
    </source>
</evidence>
<reference evidence="11" key="1">
    <citation type="submission" date="2017-01" db="EMBL/GenBank/DDBJ databases">
        <authorList>
            <person name="Varghese N."/>
            <person name="Submissions S."/>
        </authorList>
    </citation>
    <scope>NUCLEOTIDE SEQUENCE [LARGE SCALE GENOMIC DNA]</scope>
    <source>
        <strain evidence="11">DSM 18714</strain>
    </source>
</reference>
<dbReference type="PANTHER" id="PTHR47959">
    <property type="entry name" value="ATP-DEPENDENT RNA HELICASE RHLE-RELATED"/>
    <property type="match status" value="1"/>
</dbReference>
<dbReference type="GO" id="GO:0003724">
    <property type="term" value="F:RNA helicase activity"/>
    <property type="evidence" value="ECO:0007669"/>
    <property type="project" value="TreeGrafter"/>
</dbReference>
<dbReference type="GO" id="GO:0005524">
    <property type="term" value="F:ATP binding"/>
    <property type="evidence" value="ECO:0007669"/>
    <property type="project" value="UniProtKB-KW"/>
</dbReference>
<evidence type="ECO:0000256" key="5">
    <source>
        <dbReference type="ARBA" id="ARBA00038437"/>
    </source>
</evidence>
<dbReference type="Gene3D" id="3.40.50.300">
    <property type="entry name" value="P-loop containing nucleotide triphosphate hydrolases"/>
    <property type="match status" value="2"/>
</dbReference>
<evidence type="ECO:0000259" key="9">
    <source>
        <dbReference type="PROSITE" id="PS51194"/>
    </source>
</evidence>
<dbReference type="InterPro" id="IPR014001">
    <property type="entry name" value="Helicase_ATP-bd"/>
</dbReference>
<dbReference type="SMART" id="SM00487">
    <property type="entry name" value="DEXDc"/>
    <property type="match status" value="1"/>
</dbReference>
<evidence type="ECO:0000313" key="11">
    <source>
        <dbReference type="Proteomes" id="UP000186098"/>
    </source>
</evidence>
<dbReference type="STRING" id="407234.SAMN05421795_101669"/>
<dbReference type="SUPFAM" id="SSF52540">
    <property type="entry name" value="P-loop containing nucleoside triphosphate hydrolases"/>
    <property type="match status" value="1"/>
</dbReference>
<dbReference type="CDD" id="cd18787">
    <property type="entry name" value="SF2_C_DEAD"/>
    <property type="match status" value="1"/>
</dbReference>
<keyword evidence="4 6" id="KW-0067">ATP-binding</keyword>
<comment type="similarity">
    <text evidence="5 6">Belongs to the DEAD box helicase family.</text>
</comment>
<dbReference type="InterPro" id="IPR005580">
    <property type="entry name" value="DbpA/CsdA_RNA-bd_dom"/>
</dbReference>
<dbReference type="InterPro" id="IPR000629">
    <property type="entry name" value="RNA-helicase_DEAD-box_CS"/>
</dbReference>
<dbReference type="Gene3D" id="3.30.70.330">
    <property type="match status" value="1"/>
</dbReference>
<accession>A0A1N7K730</accession>
<dbReference type="AlphaFoldDB" id="A0A1N7K730"/>
<dbReference type="InterPro" id="IPR012677">
    <property type="entry name" value="Nucleotide-bd_a/b_plait_sf"/>
</dbReference>
<dbReference type="Pfam" id="PF00270">
    <property type="entry name" value="DEAD"/>
    <property type="match status" value="1"/>
</dbReference>
<dbReference type="EMBL" id="FTOM01000001">
    <property type="protein sequence ID" value="SIS57367.1"/>
    <property type="molecule type" value="Genomic_DNA"/>
</dbReference>
<feature type="region of interest" description="Disordered" evidence="7">
    <location>
        <begin position="517"/>
        <end position="640"/>
    </location>
</feature>
<keyword evidence="1 6" id="KW-0547">Nucleotide-binding</keyword>
<keyword evidence="3 6" id="KW-0347">Helicase</keyword>
<evidence type="ECO:0000256" key="3">
    <source>
        <dbReference type="ARBA" id="ARBA00022806"/>
    </source>
</evidence>
<gene>
    <name evidence="10" type="ORF">SAMN05421795_101669</name>
</gene>
<feature type="compositionally biased region" description="Basic and acidic residues" evidence="7">
    <location>
        <begin position="564"/>
        <end position="580"/>
    </location>
</feature>
<dbReference type="Pfam" id="PF00271">
    <property type="entry name" value="Helicase_C"/>
    <property type="match status" value="1"/>
</dbReference>
<dbReference type="SMART" id="SM00490">
    <property type="entry name" value="HELICc"/>
    <property type="match status" value="1"/>
</dbReference>
<keyword evidence="11" id="KW-1185">Reference proteome</keyword>
<name>A0A1N7K730_9RHOB</name>
<dbReference type="PROSITE" id="PS51194">
    <property type="entry name" value="HELICASE_CTER"/>
    <property type="match status" value="1"/>
</dbReference>
<dbReference type="InterPro" id="IPR001650">
    <property type="entry name" value="Helicase_C-like"/>
</dbReference>
<dbReference type="GO" id="GO:0003676">
    <property type="term" value="F:nucleic acid binding"/>
    <property type="evidence" value="ECO:0007669"/>
    <property type="project" value="InterPro"/>
</dbReference>
<dbReference type="CDD" id="cd00268">
    <property type="entry name" value="DEADc"/>
    <property type="match status" value="1"/>
</dbReference>
<dbReference type="InterPro" id="IPR044742">
    <property type="entry name" value="DEAD/DEAH_RhlB"/>
</dbReference>
<dbReference type="GO" id="GO:0016787">
    <property type="term" value="F:hydrolase activity"/>
    <property type="evidence" value="ECO:0007669"/>
    <property type="project" value="UniProtKB-KW"/>
</dbReference>
<dbReference type="PANTHER" id="PTHR47959:SF1">
    <property type="entry name" value="ATP-DEPENDENT RNA HELICASE DBPA"/>
    <property type="match status" value="1"/>
</dbReference>
<dbReference type="GO" id="GO:0005829">
    <property type="term" value="C:cytosol"/>
    <property type="evidence" value="ECO:0007669"/>
    <property type="project" value="TreeGrafter"/>
</dbReference>
<dbReference type="Pfam" id="PF03880">
    <property type="entry name" value="DbpA"/>
    <property type="match status" value="1"/>
</dbReference>
<evidence type="ECO:0000256" key="1">
    <source>
        <dbReference type="ARBA" id="ARBA00022741"/>
    </source>
</evidence>
<evidence type="ECO:0000256" key="2">
    <source>
        <dbReference type="ARBA" id="ARBA00022801"/>
    </source>
</evidence>
<organism evidence="10 11">
    <name type="scientific">Phaeovulum vinaykumarii</name>
    <dbReference type="NCBI Taxonomy" id="407234"/>
    <lineage>
        <taxon>Bacteria</taxon>
        <taxon>Pseudomonadati</taxon>
        <taxon>Pseudomonadota</taxon>
        <taxon>Alphaproteobacteria</taxon>
        <taxon>Rhodobacterales</taxon>
        <taxon>Paracoccaceae</taxon>
        <taxon>Phaeovulum</taxon>
    </lineage>
</organism>
<dbReference type="PROSITE" id="PS00039">
    <property type="entry name" value="DEAD_ATP_HELICASE"/>
    <property type="match status" value="1"/>
</dbReference>
<feature type="domain" description="Helicase C-terminal" evidence="9">
    <location>
        <begin position="228"/>
        <end position="372"/>
    </location>
</feature>
<proteinExistence type="inferred from homology"/>
<feature type="domain" description="Helicase ATP-binding" evidence="8">
    <location>
        <begin position="25"/>
        <end position="201"/>
    </location>
</feature>